<feature type="transmembrane region" description="Helical" evidence="1">
    <location>
        <begin position="56"/>
        <end position="74"/>
    </location>
</feature>
<gene>
    <name evidence="2" type="ORF">US62_C0003G0017</name>
</gene>
<keyword evidence="1" id="KW-1133">Transmembrane helix</keyword>
<protein>
    <submittedName>
        <fullName evidence="2">Uncharacterized protein</fullName>
    </submittedName>
</protein>
<comment type="caution">
    <text evidence="2">The sequence shown here is derived from an EMBL/GenBank/DDBJ whole genome shotgun (WGS) entry which is preliminary data.</text>
</comment>
<evidence type="ECO:0000256" key="1">
    <source>
        <dbReference type="SAM" id="Phobius"/>
    </source>
</evidence>
<reference evidence="2 3" key="1">
    <citation type="journal article" date="2015" name="Nature">
        <title>rRNA introns, odd ribosomes, and small enigmatic genomes across a large radiation of phyla.</title>
        <authorList>
            <person name="Brown C.T."/>
            <person name="Hug L.A."/>
            <person name="Thomas B.C."/>
            <person name="Sharon I."/>
            <person name="Castelle C.J."/>
            <person name="Singh A."/>
            <person name="Wilkins M.J."/>
            <person name="Williams K.H."/>
            <person name="Banfield J.F."/>
        </authorList>
    </citation>
    <scope>NUCLEOTIDE SEQUENCE [LARGE SCALE GENOMIC DNA]</scope>
</reference>
<organism evidence="2 3">
    <name type="scientific">Candidatus Woesebacteria bacterium GW2011_GWA1_37_8</name>
    <dbReference type="NCBI Taxonomy" id="1618546"/>
    <lineage>
        <taxon>Bacteria</taxon>
        <taxon>Candidatus Woeseibacteriota</taxon>
    </lineage>
</organism>
<keyword evidence="1" id="KW-0812">Transmembrane</keyword>
<dbReference type="Proteomes" id="UP000034603">
    <property type="component" value="Unassembled WGS sequence"/>
</dbReference>
<keyword evidence="1" id="KW-0472">Membrane</keyword>
<dbReference type="AlphaFoldDB" id="A0A0G0HSZ8"/>
<dbReference type="EMBL" id="LBTR01000003">
    <property type="protein sequence ID" value="KKQ46268.1"/>
    <property type="molecule type" value="Genomic_DNA"/>
</dbReference>
<evidence type="ECO:0000313" key="3">
    <source>
        <dbReference type="Proteomes" id="UP000034603"/>
    </source>
</evidence>
<evidence type="ECO:0000313" key="2">
    <source>
        <dbReference type="EMBL" id="KKQ46268.1"/>
    </source>
</evidence>
<accession>A0A0G0HSZ8</accession>
<name>A0A0G0HSZ8_9BACT</name>
<proteinExistence type="predicted"/>
<sequence>MDKYDKYFYGKDAPCNLTGNNPSGRKSLNEIFGYGYTKEEVIKFQKEVSDSVLRRGIFLDAVILLTGAFAFITIGKLQSKKGGSVEGKGKNQDKA</sequence>